<reference evidence="2 3" key="1">
    <citation type="submission" date="2018-06" db="EMBL/GenBank/DDBJ databases">
        <title>Genomic Encyclopedia of Type Strains, Phase IV (KMG-IV): sequencing the most valuable type-strain genomes for metagenomic binning, comparative biology and taxonomic classification.</title>
        <authorList>
            <person name="Goeker M."/>
        </authorList>
    </citation>
    <scope>NUCLEOTIDE SEQUENCE [LARGE SCALE GENOMIC DNA]</scope>
    <source>
        <strain evidence="2 3">DSM 24032</strain>
    </source>
</reference>
<name>A0A395JKA1_9GAMM</name>
<keyword evidence="3" id="KW-1185">Reference proteome</keyword>
<proteinExistence type="predicted"/>
<protein>
    <recommendedName>
        <fullName evidence="4">PepSY domain-containing protein</fullName>
    </recommendedName>
</protein>
<feature type="chain" id="PRO_5017399026" description="PepSY domain-containing protein" evidence="1">
    <location>
        <begin position="25"/>
        <end position="94"/>
    </location>
</feature>
<feature type="signal peptide" evidence="1">
    <location>
        <begin position="1"/>
        <end position="24"/>
    </location>
</feature>
<dbReference type="AlphaFoldDB" id="A0A395JKA1"/>
<evidence type="ECO:0000256" key="1">
    <source>
        <dbReference type="SAM" id="SignalP"/>
    </source>
</evidence>
<dbReference type="Proteomes" id="UP000253083">
    <property type="component" value="Unassembled WGS sequence"/>
</dbReference>
<evidence type="ECO:0000313" key="2">
    <source>
        <dbReference type="EMBL" id="RBP50845.1"/>
    </source>
</evidence>
<dbReference type="RefSeq" id="WP_113953662.1">
    <property type="nucleotide sequence ID" value="NZ_QNRT01000002.1"/>
</dbReference>
<sequence>MIRTFFILAAGLSIALMSGAPVNAQSRFDAFPSASRYIAQSNGIRSRSEVVQEVKDRYNAKVLRIQLNKDRSVYKVRVLMPNGKVRDLSIRASR</sequence>
<dbReference type="EMBL" id="QNRT01000002">
    <property type="protein sequence ID" value="RBP50845.1"/>
    <property type="molecule type" value="Genomic_DNA"/>
</dbReference>
<organism evidence="2 3">
    <name type="scientific">Arenicella xantha</name>
    <dbReference type="NCBI Taxonomy" id="644221"/>
    <lineage>
        <taxon>Bacteria</taxon>
        <taxon>Pseudomonadati</taxon>
        <taxon>Pseudomonadota</taxon>
        <taxon>Gammaproteobacteria</taxon>
        <taxon>Arenicellales</taxon>
        <taxon>Arenicellaceae</taxon>
        <taxon>Arenicella</taxon>
    </lineage>
</organism>
<accession>A0A395JKA1</accession>
<gene>
    <name evidence="2" type="ORF">DFR28_102261</name>
</gene>
<keyword evidence="1" id="KW-0732">Signal</keyword>
<evidence type="ECO:0000313" key="3">
    <source>
        <dbReference type="Proteomes" id="UP000253083"/>
    </source>
</evidence>
<evidence type="ECO:0008006" key="4">
    <source>
        <dbReference type="Google" id="ProtNLM"/>
    </source>
</evidence>
<comment type="caution">
    <text evidence="2">The sequence shown here is derived from an EMBL/GenBank/DDBJ whole genome shotgun (WGS) entry which is preliminary data.</text>
</comment>
<dbReference type="InParanoid" id="A0A395JKA1"/>